<accession>A0A5R9BU55</accession>
<dbReference type="PIRSF" id="PIRSF021290">
    <property type="entry name" value="DUF1273"/>
    <property type="match status" value="1"/>
</dbReference>
<dbReference type="NCBIfam" id="NF010181">
    <property type="entry name" value="PRK13660.1"/>
    <property type="match status" value="1"/>
</dbReference>
<sequence length="183" mass="21428">MSRVWLTGYRSYELSVFSDTDPKLQIIKSAIKRKLVEKIETGTSWVISGPQLGVEQWGLEVANELRKDYPELQTALMFPFANFGQQWKEDKLEKLTRLKSAVNFTANVSEDSYKNPQQLRNYQTFMLNHTDEAILVYDDEHEGKTSFDLKAIQNFQEKNSYNLETIDFYDLEEESNLYAEKDE</sequence>
<dbReference type="AlphaFoldDB" id="A0A5R9BU55"/>
<dbReference type="Gene3D" id="3.40.50.450">
    <property type="match status" value="1"/>
</dbReference>
<gene>
    <name evidence="2" type="ORF">FEZ51_06215</name>
</gene>
<comment type="caution">
    <text evidence="2">The sequence shown here is derived from an EMBL/GenBank/DDBJ whole genome shotgun (WGS) entry which is preliminary data.</text>
</comment>
<name>A0A5R9BU55_9LACO</name>
<dbReference type="PANTHER" id="PTHR38440:SF1">
    <property type="entry name" value="UPF0398 PROTEIN SPR0331"/>
    <property type="match status" value="1"/>
</dbReference>
<evidence type="ECO:0000256" key="1">
    <source>
        <dbReference type="HAMAP-Rule" id="MF_01575"/>
    </source>
</evidence>
<dbReference type="OrthoDB" id="2301957at2"/>
<organism evidence="2 3">
    <name type="scientific">Pediococcus stilesii</name>
    <dbReference type="NCBI Taxonomy" id="331679"/>
    <lineage>
        <taxon>Bacteria</taxon>
        <taxon>Bacillati</taxon>
        <taxon>Bacillota</taxon>
        <taxon>Bacilli</taxon>
        <taxon>Lactobacillales</taxon>
        <taxon>Lactobacillaceae</taxon>
        <taxon>Pediococcus</taxon>
    </lineage>
</organism>
<dbReference type="HAMAP" id="MF_01575">
    <property type="entry name" value="UPF0398"/>
    <property type="match status" value="1"/>
</dbReference>
<dbReference type="EMBL" id="VBTH01000009">
    <property type="protein sequence ID" value="TLQ04194.1"/>
    <property type="molecule type" value="Genomic_DNA"/>
</dbReference>
<dbReference type="Proteomes" id="UP000305541">
    <property type="component" value="Unassembled WGS sequence"/>
</dbReference>
<dbReference type="PANTHER" id="PTHR38440">
    <property type="entry name" value="UPF0398 PROTEIN YPSA"/>
    <property type="match status" value="1"/>
</dbReference>
<dbReference type="SUPFAM" id="SSF102405">
    <property type="entry name" value="MCP/YpsA-like"/>
    <property type="match status" value="1"/>
</dbReference>
<dbReference type="Pfam" id="PF06908">
    <property type="entry name" value="YpsA"/>
    <property type="match status" value="1"/>
</dbReference>
<reference evidence="2 3" key="1">
    <citation type="submission" date="2019-05" db="EMBL/GenBank/DDBJ databases">
        <title>The metagenome of a microbial culture collection derived from dairy environment covers the genomic content of the human microbiome.</title>
        <authorList>
            <person name="Roder T."/>
            <person name="Wuthrich D."/>
            <person name="Sattari Z."/>
            <person name="Von Ah U."/>
            <person name="Bar C."/>
            <person name="Ronchi F."/>
            <person name="Macpherson A.J."/>
            <person name="Ganal-Vonarburg S.C."/>
            <person name="Bruggmann R."/>
            <person name="Vergeres G."/>
        </authorList>
    </citation>
    <scope>NUCLEOTIDE SEQUENCE [LARGE SCALE GENOMIC DNA]</scope>
    <source>
        <strain evidence="2 3">FAM 18815</strain>
    </source>
</reference>
<evidence type="ECO:0000313" key="3">
    <source>
        <dbReference type="Proteomes" id="UP000305541"/>
    </source>
</evidence>
<comment type="similarity">
    <text evidence="1">Belongs to the UPF0398 family.</text>
</comment>
<evidence type="ECO:0000313" key="2">
    <source>
        <dbReference type="EMBL" id="TLQ04194.1"/>
    </source>
</evidence>
<proteinExistence type="inferred from homology"/>
<protein>
    <recommendedName>
        <fullName evidence="1">UPF0398 protein FEZ51_06215</fullName>
    </recommendedName>
</protein>
<dbReference type="InterPro" id="IPR010697">
    <property type="entry name" value="YspA"/>
</dbReference>
<dbReference type="RefSeq" id="WP_138474420.1">
    <property type="nucleotide sequence ID" value="NZ_VBTH01000009.1"/>
</dbReference>